<dbReference type="KEGG" id="atq:GH723_02880"/>
<dbReference type="PANTHER" id="PTHR33677">
    <property type="entry name" value="TRANSCRIPTIONAL REPRESSOR FRMR-RELATED"/>
    <property type="match status" value="1"/>
</dbReference>
<dbReference type="RefSeq" id="WP_153758235.1">
    <property type="nucleotide sequence ID" value="NZ_CP045851.1"/>
</dbReference>
<proteinExistence type="inferred from homology"/>
<reference evidence="3 4" key="1">
    <citation type="submission" date="2019-11" db="EMBL/GenBank/DDBJ databases">
        <authorList>
            <person name="He Y."/>
        </authorList>
    </citation>
    <scope>NUCLEOTIDE SEQUENCE [LARGE SCALE GENOMIC DNA]</scope>
    <source>
        <strain evidence="3 4">SCSIO 58843</strain>
    </source>
</reference>
<accession>A0A5Q2RB85</accession>
<dbReference type="AlphaFoldDB" id="A0A5Q2RB85"/>
<protein>
    <submittedName>
        <fullName evidence="3">Metal-sensing transcriptional repressor</fullName>
    </submittedName>
</protein>
<evidence type="ECO:0000256" key="1">
    <source>
        <dbReference type="ARBA" id="ARBA00005428"/>
    </source>
</evidence>
<dbReference type="GO" id="GO:0045892">
    <property type="term" value="P:negative regulation of DNA-templated transcription"/>
    <property type="evidence" value="ECO:0007669"/>
    <property type="project" value="UniProtKB-ARBA"/>
</dbReference>
<dbReference type="Gene3D" id="1.20.58.1000">
    <property type="entry name" value="Metal-sensitive repressor, helix protomer"/>
    <property type="match status" value="1"/>
</dbReference>
<dbReference type="InterPro" id="IPR038390">
    <property type="entry name" value="Metal_Tscrpt_repr_sf"/>
</dbReference>
<keyword evidence="4" id="KW-1185">Reference proteome</keyword>
<dbReference type="InterPro" id="IPR003735">
    <property type="entry name" value="Metal_Tscrpt_repr"/>
</dbReference>
<dbReference type="Proteomes" id="UP000334019">
    <property type="component" value="Chromosome"/>
</dbReference>
<comment type="similarity">
    <text evidence="1">Belongs to the CsoR family.</text>
</comment>
<evidence type="ECO:0000313" key="4">
    <source>
        <dbReference type="Proteomes" id="UP000334019"/>
    </source>
</evidence>
<dbReference type="CDD" id="cd10148">
    <property type="entry name" value="CsoR-like_DUF156"/>
    <property type="match status" value="1"/>
</dbReference>
<keyword evidence="2" id="KW-0186">Copper</keyword>
<evidence type="ECO:0000256" key="2">
    <source>
        <dbReference type="ARBA" id="ARBA00023008"/>
    </source>
</evidence>
<evidence type="ECO:0000313" key="3">
    <source>
        <dbReference type="EMBL" id="QGG94129.1"/>
    </source>
</evidence>
<sequence>MADELIARLRRVEGQVRGIQRMIANAAPCSDVLTQIAAARAALDATGLALLDARLHDCLDHSDDHARTAELVTAIGRFVRR</sequence>
<dbReference type="GO" id="GO:0046872">
    <property type="term" value="F:metal ion binding"/>
    <property type="evidence" value="ECO:0007669"/>
    <property type="project" value="InterPro"/>
</dbReference>
<dbReference type="GO" id="GO:0003677">
    <property type="term" value="F:DNA binding"/>
    <property type="evidence" value="ECO:0007669"/>
    <property type="project" value="InterPro"/>
</dbReference>
<dbReference type="EMBL" id="CP045851">
    <property type="protein sequence ID" value="QGG94129.1"/>
    <property type="molecule type" value="Genomic_DNA"/>
</dbReference>
<dbReference type="Pfam" id="PF02583">
    <property type="entry name" value="Trns_repr_metal"/>
    <property type="match status" value="1"/>
</dbReference>
<organism evidence="3 4">
    <name type="scientific">Actinomarinicola tropica</name>
    <dbReference type="NCBI Taxonomy" id="2789776"/>
    <lineage>
        <taxon>Bacteria</taxon>
        <taxon>Bacillati</taxon>
        <taxon>Actinomycetota</taxon>
        <taxon>Acidimicrobiia</taxon>
        <taxon>Acidimicrobiales</taxon>
        <taxon>Iamiaceae</taxon>
        <taxon>Actinomarinicola</taxon>
    </lineage>
</organism>
<gene>
    <name evidence="3" type="ORF">GH723_02880</name>
</gene>
<name>A0A5Q2RB85_9ACTN</name>